<reference evidence="4" key="1">
    <citation type="submission" date="2017-07" db="EMBL/GenBank/DDBJ databases">
        <title>Draft genome sequence of Effusibacillus lacus strain skLN1.</title>
        <authorList>
            <person name="Watanabe M."/>
            <person name="Kojima H."/>
            <person name="Fukui M."/>
        </authorList>
    </citation>
    <scope>NUCLEOTIDE SEQUENCE [LARGE SCALE GENOMIC DNA]</scope>
    <source>
        <strain evidence="4">skLN1</strain>
    </source>
</reference>
<dbReference type="RefSeq" id="WP_165912684.1">
    <property type="nucleotide sequence ID" value="NZ_BDUF01000063.1"/>
</dbReference>
<dbReference type="Pfam" id="PF01266">
    <property type="entry name" value="DAO"/>
    <property type="match status" value="1"/>
</dbReference>
<gene>
    <name evidence="3" type="ORF">EFBL_2346</name>
</gene>
<comment type="caution">
    <text evidence="3">The sequence shown here is derived from an EMBL/GenBank/DDBJ whole genome shotgun (WGS) entry which is preliminary data.</text>
</comment>
<dbReference type="SUPFAM" id="SSF51905">
    <property type="entry name" value="FAD/NAD(P)-binding domain"/>
    <property type="match status" value="1"/>
</dbReference>
<evidence type="ECO:0000313" key="3">
    <source>
        <dbReference type="EMBL" id="GAX90705.1"/>
    </source>
</evidence>
<dbReference type="PANTHER" id="PTHR13847">
    <property type="entry name" value="SARCOSINE DEHYDROGENASE-RELATED"/>
    <property type="match status" value="1"/>
</dbReference>
<keyword evidence="1" id="KW-0560">Oxidoreductase</keyword>
<protein>
    <submittedName>
        <fullName evidence="3">Glycine oxidase ThiO</fullName>
    </submittedName>
</protein>
<feature type="domain" description="FAD dependent oxidoreductase" evidence="2">
    <location>
        <begin position="8"/>
        <end position="80"/>
    </location>
</feature>
<proteinExistence type="predicted"/>
<evidence type="ECO:0000313" key="4">
    <source>
        <dbReference type="Proteomes" id="UP000217785"/>
    </source>
</evidence>
<dbReference type="GO" id="GO:0016491">
    <property type="term" value="F:oxidoreductase activity"/>
    <property type="evidence" value="ECO:0007669"/>
    <property type="project" value="UniProtKB-KW"/>
</dbReference>
<keyword evidence="4" id="KW-1185">Reference proteome</keyword>
<dbReference type="InterPro" id="IPR036188">
    <property type="entry name" value="FAD/NAD-bd_sf"/>
</dbReference>
<dbReference type="PANTHER" id="PTHR13847:SF289">
    <property type="entry name" value="GLYCINE OXIDASE"/>
    <property type="match status" value="1"/>
</dbReference>
<dbReference type="Gene3D" id="3.50.50.60">
    <property type="entry name" value="FAD/NAD(P)-binding domain"/>
    <property type="match status" value="1"/>
</dbReference>
<organism evidence="3 4">
    <name type="scientific">Effusibacillus lacus</name>
    <dbReference type="NCBI Taxonomy" id="1348429"/>
    <lineage>
        <taxon>Bacteria</taxon>
        <taxon>Bacillati</taxon>
        <taxon>Bacillota</taxon>
        <taxon>Bacilli</taxon>
        <taxon>Bacillales</taxon>
        <taxon>Alicyclobacillaceae</taxon>
        <taxon>Effusibacillus</taxon>
    </lineage>
</organism>
<dbReference type="EMBL" id="BDUF01000063">
    <property type="protein sequence ID" value="GAX90705.1"/>
    <property type="molecule type" value="Genomic_DNA"/>
</dbReference>
<dbReference type="AlphaFoldDB" id="A0A292YQC4"/>
<accession>A0A292YQC4</accession>
<dbReference type="Proteomes" id="UP000217785">
    <property type="component" value="Unassembled WGS sequence"/>
</dbReference>
<dbReference type="InterPro" id="IPR006076">
    <property type="entry name" value="FAD-dep_OxRdtase"/>
</dbReference>
<name>A0A292YQC4_9BACL</name>
<evidence type="ECO:0000256" key="1">
    <source>
        <dbReference type="ARBA" id="ARBA00023002"/>
    </source>
</evidence>
<sequence length="88" mass="9289">MTEKRHTDVIIVGGGVIGSSIAYHLSRKGVQCFVFDSAQIGGEASSASAGMLGAMMETDAPGPLVDLCLASQKKYAALENVLREETWD</sequence>
<dbReference type="GO" id="GO:0005737">
    <property type="term" value="C:cytoplasm"/>
    <property type="evidence" value="ECO:0007669"/>
    <property type="project" value="TreeGrafter"/>
</dbReference>
<evidence type="ECO:0000259" key="2">
    <source>
        <dbReference type="Pfam" id="PF01266"/>
    </source>
</evidence>